<evidence type="ECO:0000313" key="4">
    <source>
        <dbReference type="EMBL" id="ADF54391.1"/>
    </source>
</evidence>
<feature type="domain" description="Cyclodeaminase/cyclohydrolase" evidence="2">
    <location>
        <begin position="10"/>
        <end position="185"/>
    </location>
</feature>
<dbReference type="AlphaFoldDB" id="D5B9S8"/>
<accession>D5B9S8</accession>
<dbReference type="InterPro" id="IPR036178">
    <property type="entry name" value="Formintransfe-cycloase-like_sf"/>
</dbReference>
<dbReference type="OrthoDB" id="9794834at2"/>
<sequence>MRINLLEITTDELLEKFGAGSHKPGSGSAAAFQGMLSAKLLVTVISLTIDIKRRSKYKEAYPTLVEMDTRIKERIFPELTRLFNEDAIQFGKTINAREERNREKDPFENHKLARLALKELKESIEIPLNIGKLCIELADIAKFVFDKGFQSARGDSQVALSGSVAGIAGCLSIIQLNFLSFGSDEYDWTSKKNEEAKKLKSEYTRVLKIADKKIETLENEVREKENFHNQIDTLLKKLKSKKELSDNDIEKAARDLQNTIWLNRKIVWPDNIPDHPIKALNPGKILQKALAYKFAAVDQIENPENLELSIAGIINQNERVVMVSKVFDQNIRNFTAAHELGHALLHKQNIMHRDRPIDGSKFDMRKNLQEYQADKFSSYFLMPENIIRKVFYEIFGTNKFIINDESVFNFSKNSESDLRSECKNLRGLALKLASTERYRNNSFISIADLFKVSATAMAIRLEELDLIEF</sequence>
<dbReference type="EMBL" id="CP001650">
    <property type="protein sequence ID" value="ADF54391.1"/>
    <property type="molecule type" value="Genomic_DNA"/>
</dbReference>
<dbReference type="HOGENOM" id="CLU_587643_0_0_10"/>
<dbReference type="RefSeq" id="WP_013073469.1">
    <property type="nucleotide sequence ID" value="NC_014041.1"/>
</dbReference>
<keyword evidence="5" id="KW-1185">Reference proteome</keyword>
<gene>
    <name evidence="4" type="ordered locus">ZPR_4087</name>
</gene>
<proteinExistence type="predicted"/>
<dbReference type="Gene3D" id="1.10.10.2910">
    <property type="match status" value="1"/>
</dbReference>
<evidence type="ECO:0000256" key="1">
    <source>
        <dbReference type="SAM" id="Coils"/>
    </source>
</evidence>
<dbReference type="eggNOG" id="COG3404">
    <property type="taxonomic scope" value="Bacteria"/>
</dbReference>
<dbReference type="Gene3D" id="1.20.120.680">
    <property type="entry name" value="Formiminotetrahydrofolate cyclodeaminase monomer, up-and-down helical bundle"/>
    <property type="match status" value="1"/>
</dbReference>
<evidence type="ECO:0000259" key="3">
    <source>
        <dbReference type="Pfam" id="PF06114"/>
    </source>
</evidence>
<dbReference type="SUPFAM" id="SSF101262">
    <property type="entry name" value="Methenyltetrahydrofolate cyclohydrolase-like"/>
    <property type="match status" value="1"/>
</dbReference>
<dbReference type="eggNOG" id="COG2856">
    <property type="taxonomic scope" value="Bacteria"/>
</dbReference>
<dbReference type="PANTHER" id="PTHR43236:SF1">
    <property type="entry name" value="BLL7220 PROTEIN"/>
    <property type="match status" value="1"/>
</dbReference>
<dbReference type="Pfam" id="PF06114">
    <property type="entry name" value="Peptidase_M78"/>
    <property type="match status" value="1"/>
</dbReference>
<dbReference type="InterPro" id="IPR052345">
    <property type="entry name" value="Rad_response_metalloprotease"/>
</dbReference>
<name>D5B9S8_ZUNPS</name>
<dbReference type="Proteomes" id="UP000001654">
    <property type="component" value="Chromosome"/>
</dbReference>
<feature type="coiled-coil region" evidence="1">
    <location>
        <begin position="200"/>
        <end position="255"/>
    </location>
</feature>
<dbReference type="Pfam" id="PF04961">
    <property type="entry name" value="FTCD_C"/>
    <property type="match status" value="1"/>
</dbReference>
<feature type="domain" description="IrrE N-terminal-like" evidence="3">
    <location>
        <begin position="318"/>
        <end position="393"/>
    </location>
</feature>
<dbReference type="InterPro" id="IPR007044">
    <property type="entry name" value="Cyclodeamin/CycHdrlase"/>
</dbReference>
<evidence type="ECO:0000313" key="5">
    <source>
        <dbReference type="Proteomes" id="UP000001654"/>
    </source>
</evidence>
<dbReference type="KEGG" id="zpr:ZPR_4087"/>
<protein>
    <submittedName>
        <fullName evidence="4">Methenyltetrahydrofolate cyclohydrolase-like protein</fullName>
    </submittedName>
</protein>
<keyword evidence="1" id="KW-0175">Coiled coil</keyword>
<reference evidence="4 5" key="1">
    <citation type="journal article" date="2010" name="BMC Genomics">
        <title>The complete genome of Zunongwangia profunda SM-A87 reveals its adaptation to the deep-sea environment and ecological role in sedimentary organic nitrogen degradation.</title>
        <authorList>
            <person name="Qin Q.L."/>
            <person name="Zhang X.Y."/>
            <person name="Wang X.M."/>
            <person name="Liu G.M."/>
            <person name="Chen X.L."/>
            <person name="Xie B.B."/>
            <person name="Dang H.Y."/>
            <person name="Zhou B.C."/>
            <person name="Yu J."/>
            <person name="Zhang Y.Z."/>
        </authorList>
    </citation>
    <scope>NUCLEOTIDE SEQUENCE [LARGE SCALE GENOMIC DNA]</scope>
    <source>
        <strain evidence="5">DSM 18752 / CCTCC AB 206139 / SM-A87</strain>
    </source>
</reference>
<dbReference type="InterPro" id="IPR010359">
    <property type="entry name" value="IrrE_HExxH"/>
</dbReference>
<dbReference type="PANTHER" id="PTHR43236">
    <property type="entry name" value="ANTITOXIN HIGA1"/>
    <property type="match status" value="1"/>
</dbReference>
<dbReference type="GO" id="GO:0016787">
    <property type="term" value="F:hydrolase activity"/>
    <property type="evidence" value="ECO:0007669"/>
    <property type="project" value="UniProtKB-KW"/>
</dbReference>
<dbReference type="STRING" id="655815.ZPR_4087"/>
<organism evidence="4 5">
    <name type="scientific">Zunongwangia profunda (strain DSM 18752 / CCTCC AB 206139 / SM-A87)</name>
    <name type="common">Wangia profunda</name>
    <dbReference type="NCBI Taxonomy" id="655815"/>
    <lineage>
        <taxon>Bacteria</taxon>
        <taxon>Pseudomonadati</taxon>
        <taxon>Bacteroidota</taxon>
        <taxon>Flavobacteriia</taxon>
        <taxon>Flavobacteriales</taxon>
        <taxon>Flavobacteriaceae</taxon>
        <taxon>Zunongwangia</taxon>
    </lineage>
</organism>
<evidence type="ECO:0000259" key="2">
    <source>
        <dbReference type="Pfam" id="PF04961"/>
    </source>
</evidence>